<dbReference type="RefSeq" id="WP_218097724.1">
    <property type="nucleotide sequence ID" value="NZ_CAJVCE010000003.1"/>
</dbReference>
<dbReference type="InterPro" id="IPR035681">
    <property type="entry name" value="ComA-like_MBL"/>
</dbReference>
<dbReference type="Proteomes" id="UP000730618">
    <property type="component" value="Unassembled WGS sequence"/>
</dbReference>
<evidence type="ECO:0000259" key="1">
    <source>
        <dbReference type="SMART" id="SM00849"/>
    </source>
</evidence>
<dbReference type="InterPro" id="IPR052159">
    <property type="entry name" value="Competence_DNA_uptake"/>
</dbReference>
<dbReference type="PANTHER" id="PTHR30619">
    <property type="entry name" value="DNA INTERNALIZATION/COMPETENCE PROTEIN COMEC/REC2"/>
    <property type="match status" value="1"/>
</dbReference>
<gene>
    <name evidence="2" type="ORF">PAECIP111802_01381</name>
</gene>
<organism evidence="2 3">
    <name type="scientific">Paenibacillus allorhizosphaerae</name>
    <dbReference type="NCBI Taxonomy" id="2849866"/>
    <lineage>
        <taxon>Bacteria</taxon>
        <taxon>Bacillati</taxon>
        <taxon>Bacillota</taxon>
        <taxon>Bacilli</taxon>
        <taxon>Bacillales</taxon>
        <taxon>Paenibacillaceae</taxon>
        <taxon>Paenibacillus</taxon>
    </lineage>
</organism>
<evidence type="ECO:0000313" key="2">
    <source>
        <dbReference type="EMBL" id="CAG7627709.1"/>
    </source>
</evidence>
<sequence>MKGQIRKHGLNMIGIGTVSALLFAAACSHVNPEPKRVAAPLQHEQSKDELPTLRTNEVFDKEKYKGKLQLRYFHLKDPKVSAGDSYLIITPDGKAMLMDGGFANVGNQVVRYLDKLGIKDLDILYNTHPHPDHLGGFAEVLKTKEAKAYYRQSFDNNASAQYRNTIEQIERKNIPQKVLAAGDKFELGGDVKFEVLSPKKEALNDVIKTNDDATINFYSLVVKMTYKDTSFLFPGEHLQGQGSGTYRIIRGSAESGFCTCAAPWTHDVFLASVRQYGIAESNRAEQQYFQQPGYIEAL</sequence>
<dbReference type="CDD" id="cd07731">
    <property type="entry name" value="ComA-like_MBL-fold"/>
    <property type="match status" value="1"/>
</dbReference>
<dbReference type="EMBL" id="CAJVCE010000003">
    <property type="protein sequence ID" value="CAG7627709.1"/>
    <property type="molecule type" value="Genomic_DNA"/>
</dbReference>
<proteinExistence type="predicted"/>
<feature type="domain" description="Metallo-beta-lactamase" evidence="1">
    <location>
        <begin position="82"/>
        <end position="288"/>
    </location>
</feature>
<keyword evidence="3" id="KW-1185">Reference proteome</keyword>
<reference evidence="2 3" key="1">
    <citation type="submission" date="2021-06" db="EMBL/GenBank/DDBJ databases">
        <authorList>
            <person name="Criscuolo A."/>
        </authorList>
    </citation>
    <scope>NUCLEOTIDE SEQUENCE [LARGE SCALE GENOMIC DNA]</scope>
    <source>
        <strain evidence="3">CIP 111802</strain>
    </source>
</reference>
<dbReference type="PROSITE" id="PS51257">
    <property type="entry name" value="PROKAR_LIPOPROTEIN"/>
    <property type="match status" value="1"/>
</dbReference>
<evidence type="ECO:0000313" key="3">
    <source>
        <dbReference type="Proteomes" id="UP000730618"/>
    </source>
</evidence>
<name>A0ABN7TEB4_9BACL</name>
<dbReference type="Pfam" id="PF00753">
    <property type="entry name" value="Lactamase_B"/>
    <property type="match status" value="1"/>
</dbReference>
<dbReference type="InterPro" id="IPR001279">
    <property type="entry name" value="Metallo-B-lactamas"/>
</dbReference>
<comment type="caution">
    <text evidence="2">The sequence shown here is derived from an EMBL/GenBank/DDBJ whole genome shotgun (WGS) entry which is preliminary data.</text>
</comment>
<dbReference type="PANTHER" id="PTHR30619:SF7">
    <property type="entry name" value="BETA-LACTAMASE DOMAIN PROTEIN"/>
    <property type="match status" value="1"/>
</dbReference>
<protein>
    <recommendedName>
        <fullName evidence="1">Metallo-beta-lactamase domain-containing protein</fullName>
    </recommendedName>
</protein>
<dbReference type="SMART" id="SM00849">
    <property type="entry name" value="Lactamase_B"/>
    <property type="match status" value="1"/>
</dbReference>
<accession>A0ABN7TEB4</accession>